<dbReference type="EMBL" id="JAHWGI010000033">
    <property type="protein sequence ID" value="KAK3908187.1"/>
    <property type="molecule type" value="Genomic_DNA"/>
</dbReference>
<accession>A0AAE1GRX3</accession>
<reference evidence="2" key="1">
    <citation type="submission" date="2021-07" db="EMBL/GenBank/DDBJ databases">
        <authorList>
            <person name="Catto M.A."/>
            <person name="Jacobson A."/>
            <person name="Kennedy G."/>
            <person name="Labadie P."/>
            <person name="Hunt B.G."/>
            <person name="Srinivasan R."/>
        </authorList>
    </citation>
    <scope>NUCLEOTIDE SEQUENCE</scope>
    <source>
        <strain evidence="2">PL_HMW_Pooled</strain>
        <tissue evidence="2">Head</tissue>
    </source>
</reference>
<sequence length="160" mass="18679">MRFTNFKFEIQNRNESKIEKCTANLNPKTRINIIRDKSWINKDVSCCTNCRMVLVSINRVTRRLLGLFAILLALAALLLFFGQMRYVYHQHLKFKRYESYSRYVDDVTNDLLKLEKLANNSNINMDQFFVALGQQPVHEKENSLNISQITNGSIVNLTGR</sequence>
<keyword evidence="1" id="KW-1133">Transmembrane helix</keyword>
<keyword evidence="3" id="KW-1185">Reference proteome</keyword>
<keyword evidence="1" id="KW-0472">Membrane</keyword>
<evidence type="ECO:0000313" key="2">
    <source>
        <dbReference type="EMBL" id="KAK3908187.1"/>
    </source>
</evidence>
<feature type="transmembrane region" description="Helical" evidence="1">
    <location>
        <begin position="64"/>
        <end position="88"/>
    </location>
</feature>
<keyword evidence="1" id="KW-0812">Transmembrane</keyword>
<comment type="caution">
    <text evidence="2">The sequence shown here is derived from an EMBL/GenBank/DDBJ whole genome shotgun (WGS) entry which is preliminary data.</text>
</comment>
<dbReference type="Proteomes" id="UP001219518">
    <property type="component" value="Unassembled WGS sequence"/>
</dbReference>
<proteinExistence type="predicted"/>
<name>A0AAE1GRX3_9NEOP</name>
<keyword evidence="2" id="KW-0762">Sugar transport</keyword>
<evidence type="ECO:0000313" key="3">
    <source>
        <dbReference type="Proteomes" id="UP001219518"/>
    </source>
</evidence>
<protein>
    <submittedName>
        <fullName evidence="2">Solute carrier family 2, facilitated glucose transporter member 2</fullName>
    </submittedName>
</protein>
<keyword evidence="2" id="KW-0813">Transport</keyword>
<evidence type="ECO:0000256" key="1">
    <source>
        <dbReference type="SAM" id="Phobius"/>
    </source>
</evidence>
<reference evidence="2" key="2">
    <citation type="journal article" date="2023" name="BMC Genomics">
        <title>Pest status, molecular evolution, and epigenetic factors derived from the genome assembly of Frankliniella fusca, a thysanopteran phytovirus vector.</title>
        <authorList>
            <person name="Catto M.A."/>
            <person name="Labadie P.E."/>
            <person name="Jacobson A.L."/>
            <person name="Kennedy G.G."/>
            <person name="Srinivasan R."/>
            <person name="Hunt B.G."/>
        </authorList>
    </citation>
    <scope>NUCLEOTIDE SEQUENCE</scope>
    <source>
        <strain evidence="2">PL_HMW_Pooled</strain>
    </source>
</reference>
<gene>
    <name evidence="2" type="ORF">KUF71_018700</name>
</gene>
<organism evidence="2 3">
    <name type="scientific">Frankliniella fusca</name>
    <dbReference type="NCBI Taxonomy" id="407009"/>
    <lineage>
        <taxon>Eukaryota</taxon>
        <taxon>Metazoa</taxon>
        <taxon>Ecdysozoa</taxon>
        <taxon>Arthropoda</taxon>
        <taxon>Hexapoda</taxon>
        <taxon>Insecta</taxon>
        <taxon>Pterygota</taxon>
        <taxon>Neoptera</taxon>
        <taxon>Paraneoptera</taxon>
        <taxon>Thysanoptera</taxon>
        <taxon>Terebrantia</taxon>
        <taxon>Thripoidea</taxon>
        <taxon>Thripidae</taxon>
        <taxon>Frankliniella</taxon>
    </lineage>
</organism>
<dbReference type="AlphaFoldDB" id="A0AAE1GRX3"/>